<evidence type="ECO:0000256" key="1">
    <source>
        <dbReference type="SAM" id="MobiDB-lite"/>
    </source>
</evidence>
<organism evidence="2 3">
    <name type="scientific">Caerostris extrusa</name>
    <name type="common">Bark spider</name>
    <name type="synonym">Caerostris bankana</name>
    <dbReference type="NCBI Taxonomy" id="172846"/>
    <lineage>
        <taxon>Eukaryota</taxon>
        <taxon>Metazoa</taxon>
        <taxon>Ecdysozoa</taxon>
        <taxon>Arthropoda</taxon>
        <taxon>Chelicerata</taxon>
        <taxon>Arachnida</taxon>
        <taxon>Araneae</taxon>
        <taxon>Araneomorphae</taxon>
        <taxon>Entelegynae</taxon>
        <taxon>Araneoidea</taxon>
        <taxon>Araneidae</taxon>
        <taxon>Caerostris</taxon>
    </lineage>
</organism>
<keyword evidence="3" id="KW-1185">Reference proteome</keyword>
<name>A0AAV4PV97_CAEEX</name>
<feature type="region of interest" description="Disordered" evidence="1">
    <location>
        <begin position="1"/>
        <end position="20"/>
    </location>
</feature>
<comment type="caution">
    <text evidence="2">The sequence shown here is derived from an EMBL/GenBank/DDBJ whole genome shotgun (WGS) entry which is preliminary data.</text>
</comment>
<evidence type="ECO:0000313" key="3">
    <source>
        <dbReference type="Proteomes" id="UP001054945"/>
    </source>
</evidence>
<sequence>MERYFYKPNNPSPSNQKSTREMREHSYCAQVWCIMELVILVGRNAHGSFAQATHYGNCPTSPIVIMVQRGAAMKIKLLGSTHLWGGNAYSKH</sequence>
<gene>
    <name evidence="2" type="ORF">CEXT_379281</name>
</gene>
<protein>
    <submittedName>
        <fullName evidence="2">Uncharacterized protein</fullName>
    </submittedName>
</protein>
<evidence type="ECO:0000313" key="2">
    <source>
        <dbReference type="EMBL" id="GIY00826.1"/>
    </source>
</evidence>
<dbReference type="EMBL" id="BPLR01005229">
    <property type="protein sequence ID" value="GIY00826.1"/>
    <property type="molecule type" value="Genomic_DNA"/>
</dbReference>
<reference evidence="2 3" key="1">
    <citation type="submission" date="2021-06" db="EMBL/GenBank/DDBJ databases">
        <title>Caerostris extrusa draft genome.</title>
        <authorList>
            <person name="Kono N."/>
            <person name="Arakawa K."/>
        </authorList>
    </citation>
    <scope>NUCLEOTIDE SEQUENCE [LARGE SCALE GENOMIC DNA]</scope>
</reference>
<dbReference type="Proteomes" id="UP001054945">
    <property type="component" value="Unassembled WGS sequence"/>
</dbReference>
<accession>A0AAV4PV97</accession>
<proteinExistence type="predicted"/>
<dbReference type="AlphaFoldDB" id="A0AAV4PV97"/>